<dbReference type="Gene3D" id="2.60.40.1080">
    <property type="match status" value="1"/>
</dbReference>
<organism evidence="2 3">
    <name type="scientific">Blautia luti DSM 14534 = JCM 17040</name>
    <dbReference type="NCBI Taxonomy" id="649762"/>
    <lineage>
        <taxon>Bacteria</taxon>
        <taxon>Bacillati</taxon>
        <taxon>Bacillota</taxon>
        <taxon>Clostridia</taxon>
        <taxon>Lachnospirales</taxon>
        <taxon>Lachnospiraceae</taxon>
        <taxon>Blautia</taxon>
    </lineage>
</organism>
<feature type="chain" id="PRO_5032323217" evidence="1">
    <location>
        <begin position="32"/>
        <end position="218"/>
    </location>
</feature>
<dbReference type="EMBL" id="WMBC01000024">
    <property type="protein sequence ID" value="MTD62870.1"/>
    <property type="molecule type" value="Genomic_DNA"/>
</dbReference>
<evidence type="ECO:0000256" key="1">
    <source>
        <dbReference type="SAM" id="SignalP"/>
    </source>
</evidence>
<comment type="caution">
    <text evidence="2">The sequence shown here is derived from an EMBL/GenBank/DDBJ whole genome shotgun (WGS) entry which is preliminary data.</text>
</comment>
<keyword evidence="1" id="KW-0732">Signal</keyword>
<accession>A0A844GQA6</accession>
<gene>
    <name evidence="2" type="ORF">GKZ57_16970</name>
</gene>
<sequence>MKKIKNLVIALFLAFTFIVADFAAAPVTAQAAGTLKFAKSITMLKGNQIGYGIMNSVKSDKILNLKCSNTNVATVKKEKFIDDYTITIKAKKQGTTTVSFTVKRKNGKKYSFKSKISVYNYTNPLNKCVVGKKDYKKQLDKKNTVTVSSSSPKKGKINITAKKGYKIEAIYYSEYGTGVQKKIKNGSSITLDSQHYLQIIYKDTRKNYSYAVSLYGSL</sequence>
<dbReference type="RefSeq" id="WP_154781067.1">
    <property type="nucleotide sequence ID" value="NZ_WMBC01000024.1"/>
</dbReference>
<name>A0A844GQA6_9FIRM</name>
<dbReference type="Proteomes" id="UP000437824">
    <property type="component" value="Unassembled WGS sequence"/>
</dbReference>
<dbReference type="AlphaFoldDB" id="A0A844GQA6"/>
<evidence type="ECO:0000313" key="2">
    <source>
        <dbReference type="EMBL" id="MTD62870.1"/>
    </source>
</evidence>
<reference evidence="2 3" key="1">
    <citation type="submission" date="2019-11" db="EMBL/GenBank/DDBJ databases">
        <title>Draft genome sequence of Blautia luti DSM 14534T, isolated from human stool.</title>
        <authorList>
            <person name="Ortiz R."/>
            <person name="Melis-Arcos F."/>
            <person name="Covarrubias P."/>
            <person name="Cardenas J.P."/>
            <person name="Perez-Donoso J."/>
            <person name="Almonacid D."/>
        </authorList>
    </citation>
    <scope>NUCLEOTIDE SEQUENCE [LARGE SCALE GENOMIC DNA]</scope>
    <source>
        <strain evidence="2 3">DSM 14534</strain>
    </source>
</reference>
<evidence type="ECO:0000313" key="3">
    <source>
        <dbReference type="Proteomes" id="UP000437824"/>
    </source>
</evidence>
<protein>
    <submittedName>
        <fullName evidence="2">Uncharacterized protein</fullName>
    </submittedName>
</protein>
<proteinExistence type="predicted"/>
<feature type="signal peptide" evidence="1">
    <location>
        <begin position="1"/>
        <end position="31"/>
    </location>
</feature>